<gene>
    <name evidence="2" type="ORF">SDC9_188939</name>
</gene>
<evidence type="ECO:0000256" key="1">
    <source>
        <dbReference type="SAM" id="MobiDB-lite"/>
    </source>
</evidence>
<protein>
    <submittedName>
        <fullName evidence="2">Uncharacterized protein</fullName>
    </submittedName>
</protein>
<name>A0A645I1K7_9ZZZZ</name>
<organism evidence="2">
    <name type="scientific">bioreactor metagenome</name>
    <dbReference type="NCBI Taxonomy" id="1076179"/>
    <lineage>
        <taxon>unclassified sequences</taxon>
        <taxon>metagenomes</taxon>
        <taxon>ecological metagenomes</taxon>
    </lineage>
</organism>
<accession>A0A645I1K7</accession>
<dbReference type="AlphaFoldDB" id="A0A645I1K7"/>
<evidence type="ECO:0000313" key="2">
    <source>
        <dbReference type="EMBL" id="MPN41393.1"/>
    </source>
</evidence>
<reference evidence="2" key="1">
    <citation type="submission" date="2019-08" db="EMBL/GenBank/DDBJ databases">
        <authorList>
            <person name="Kucharzyk K."/>
            <person name="Murdoch R.W."/>
            <person name="Higgins S."/>
            <person name="Loffler F."/>
        </authorList>
    </citation>
    <scope>NUCLEOTIDE SEQUENCE</scope>
</reference>
<feature type="region of interest" description="Disordered" evidence="1">
    <location>
        <begin position="1"/>
        <end position="122"/>
    </location>
</feature>
<dbReference type="EMBL" id="VSSQ01098395">
    <property type="protein sequence ID" value="MPN41393.1"/>
    <property type="molecule type" value="Genomic_DNA"/>
</dbReference>
<proteinExistence type="predicted"/>
<feature type="compositionally biased region" description="Basic and acidic residues" evidence="1">
    <location>
        <begin position="68"/>
        <end position="85"/>
    </location>
</feature>
<comment type="caution">
    <text evidence="2">The sequence shown here is derived from an EMBL/GenBank/DDBJ whole genome shotgun (WGS) entry which is preliminary data.</text>
</comment>
<sequence length="149" mass="16540">MVLRRSQDETEDGRKAGGEGSPGEHEEHNRKDTGRTEIREECDNGKGSDGGTGREADNRRILRRRPQRREDRRVRGQRSGEEHLGESAIGEDTFGGRAVGGPGGQDRLLRPESQRSNTFLHGGGTAYACYRQREARRGQTTAGPYASYK</sequence>
<feature type="compositionally biased region" description="Basic and acidic residues" evidence="1">
    <location>
        <begin position="1"/>
        <end position="60"/>
    </location>
</feature>